<name>A0A2Z7CIZ9_9LAMI</name>
<keyword evidence="12" id="KW-1185">Reference proteome</keyword>
<dbReference type="OrthoDB" id="62853at2759"/>
<dbReference type="PROSITE" id="PS51391">
    <property type="entry name" value="CID"/>
    <property type="match status" value="1"/>
</dbReference>
<dbReference type="Gene3D" id="2.30.30.140">
    <property type="match status" value="1"/>
</dbReference>
<feature type="compositionally biased region" description="Pro residues" evidence="8">
    <location>
        <begin position="1164"/>
        <end position="1174"/>
    </location>
</feature>
<feature type="domain" description="PWWP" evidence="9">
    <location>
        <begin position="20"/>
        <end position="77"/>
    </location>
</feature>
<feature type="region of interest" description="Disordered" evidence="8">
    <location>
        <begin position="188"/>
        <end position="410"/>
    </location>
</feature>
<feature type="region of interest" description="Disordered" evidence="8">
    <location>
        <begin position="1070"/>
        <end position="1092"/>
    </location>
</feature>
<dbReference type="Pfam" id="PF04818">
    <property type="entry name" value="CID"/>
    <property type="match status" value="1"/>
</dbReference>
<dbReference type="Proteomes" id="UP000250235">
    <property type="component" value="Unassembled WGS sequence"/>
</dbReference>
<feature type="compositionally biased region" description="Polar residues" evidence="8">
    <location>
        <begin position="282"/>
        <end position="296"/>
    </location>
</feature>
<evidence type="ECO:0000256" key="8">
    <source>
        <dbReference type="SAM" id="MobiDB-lite"/>
    </source>
</evidence>
<keyword evidence="6" id="KW-0804">Transcription</keyword>
<dbReference type="SMART" id="SM00293">
    <property type="entry name" value="PWWP"/>
    <property type="match status" value="1"/>
</dbReference>
<feature type="compositionally biased region" description="Pro residues" evidence="8">
    <location>
        <begin position="1125"/>
        <end position="1157"/>
    </location>
</feature>
<comment type="subcellular location">
    <subcellularLocation>
        <location evidence="1">Nucleus</location>
    </subcellularLocation>
</comment>
<feature type="region of interest" description="Disordered" evidence="8">
    <location>
        <begin position="448"/>
        <end position="476"/>
    </location>
</feature>
<dbReference type="InterPro" id="IPR008942">
    <property type="entry name" value="ENTH_VHS"/>
</dbReference>
<feature type="region of interest" description="Disordered" evidence="8">
    <location>
        <begin position="524"/>
        <end position="559"/>
    </location>
</feature>
<dbReference type="SMART" id="SM00582">
    <property type="entry name" value="RPR"/>
    <property type="match status" value="1"/>
</dbReference>
<keyword evidence="4" id="KW-0805">Transcription regulation</keyword>
<evidence type="ECO:0000256" key="3">
    <source>
        <dbReference type="ARBA" id="ARBA00022664"/>
    </source>
</evidence>
<keyword evidence="3" id="KW-0507">mRNA processing</keyword>
<feature type="region of interest" description="Disordered" evidence="8">
    <location>
        <begin position="1120"/>
        <end position="1221"/>
    </location>
</feature>
<feature type="region of interest" description="Disordered" evidence="8">
    <location>
        <begin position="109"/>
        <end position="137"/>
    </location>
</feature>
<evidence type="ECO:0000259" key="9">
    <source>
        <dbReference type="PROSITE" id="PS50812"/>
    </source>
</evidence>
<keyword evidence="2" id="KW-0217">Developmental protein</keyword>
<evidence type="ECO:0000256" key="5">
    <source>
        <dbReference type="ARBA" id="ARBA00023089"/>
    </source>
</evidence>
<dbReference type="GO" id="GO:0005634">
    <property type="term" value="C:nucleus"/>
    <property type="evidence" value="ECO:0007669"/>
    <property type="project" value="UniProtKB-SubCell"/>
</dbReference>
<keyword evidence="7" id="KW-0539">Nucleus</keyword>
<reference evidence="11 12" key="1">
    <citation type="journal article" date="2015" name="Proc. Natl. Acad. Sci. U.S.A.">
        <title>The resurrection genome of Boea hygrometrica: A blueprint for survival of dehydration.</title>
        <authorList>
            <person name="Xiao L."/>
            <person name="Yang G."/>
            <person name="Zhang L."/>
            <person name="Yang X."/>
            <person name="Zhao S."/>
            <person name="Ji Z."/>
            <person name="Zhou Q."/>
            <person name="Hu M."/>
            <person name="Wang Y."/>
            <person name="Chen M."/>
            <person name="Xu Y."/>
            <person name="Jin H."/>
            <person name="Xiao X."/>
            <person name="Hu G."/>
            <person name="Bao F."/>
            <person name="Hu Y."/>
            <person name="Wan P."/>
            <person name="Li L."/>
            <person name="Deng X."/>
            <person name="Kuang T."/>
            <person name="Xiang C."/>
            <person name="Zhu J.K."/>
            <person name="Oliver M.J."/>
            <person name="He Y."/>
        </authorList>
    </citation>
    <scope>NUCLEOTIDE SEQUENCE [LARGE SCALE GENOMIC DNA]</scope>
    <source>
        <strain evidence="12">cv. XS01</strain>
    </source>
</reference>
<feature type="compositionally biased region" description="Polar residues" evidence="8">
    <location>
        <begin position="619"/>
        <end position="634"/>
    </location>
</feature>
<feature type="compositionally biased region" description="Polar residues" evidence="8">
    <location>
        <begin position="191"/>
        <end position="202"/>
    </location>
</feature>
<sequence>MAPGRKRGAKGAKTKNELSLGDLVLAKVKGFPAWPAKISRPEDWKRVPDPKKYFVQFFGTSEIAFVAPADIQAFTNEAKHKLSVRCQGKTVKYFAQAVKEICEQYEKLQHESSSGTRDDNSEQTFASEHSTDPVVNDSLEVSEKVGIEKNESQCKFEINGMGELGSTLEHCSQRQGEIECQDIKPYLSGDVDNNLSPRVSSGKTDKLSKDLTNLPSKAMNEGSGHVKAEARHSDSGRSELANGHQKKQSVGSKKKPEGTLHKNSTAVSHEHTGDEMRRKLTSDSNSKVSSAINSKSVLVAGKEKRIVVDKTHSDSKDNEQVDAEINLEQSEVISRKRRKTQHGSEKQDFQTSSTTCPAKKPKCTDVGNDASISRSQRNRKNESGSPSILDGKMSGTELKRSTSDGMPQNQKLSRIQINNVSNHFTDEDDLPPNKRRRRAFDVIPSSTAVSETKFGGSASHKSDSVRPNKVRSPVTQLPSKRRAVRLYDDDDDETPKTPVHGGFTNMIYVNPRAPDSKKKTVVHGESCVNDQISSRDRGSIDDRSTEQAQCARVSNKAPSPNFQLGLVQMSGELSAAHASPTVRHLDDEKLTAAEIRPVSVTPEKSPQSISGTRPLPEQHNINLSKESSNVTQKKAPTGANRVLSTASDRLTSSPHEVITDRSNPASYREKKNAAVKSDSKITDSSLMVGHPNKNISSLRERLDAGKHEETISLSNSKLPESVMSMKHLIAAAQARKREAHLQSSYGFIFPLLDNEAELRTKSLSPAPPTVALESSNTQQLDVQGLHSVSPSADVHHFSSTSQHENEILEERMLSSSDHAIGVPLSGDTEAAVARDAFEGMIETLSRTKESIGRATRLAIDCAKYGIANEVVELLIHKLENEPSLHHRVDLFFLVDSITQCSHSQKGIAGTSYIPTVRSALSRLIGAAAPPGAGAEENRRQVRKVLRLWIERKIFPESVLRSYVDDIDVANDDSSAGFSLRRPSRAERAIDDPLREMEGMFVDEYGSNATFQLPGLLSSRVFEEEEEEEDTLQTNFCREIADTSPSECSPVIRDPENCTVTPSDRRHRILEDVDGELEMEDVSGHQKDEKPSLADGTFEVASLEPNSDGIFTAASNKLAQWLPSPEGSPPLPLGSPPVTPPLPTSPPPSPPPPPPPLPLSTTLPLPLPPPPPPPQLSQQQLFPPLPIGPPPPVLCHQSLPPQPPLMSQHTPSLPSTMSTSSTLAFQPPPVLHEIGGTLTGNQHAHMVSTTQGFHTDASVRIEALSQQSSCFPPAGVGKAVEHIGYNSSRTMEYRQCDAYMNLQSSQHRQLPGNAPFVHRPMHPEPPPQHQTTHFSYPKSSVQQHQYPPYLLPNFPDGSRRYAADESWRMQVNEFSDSPHVGWMSAGRSCSGPPYPHEGYFEPPQERPPINAVNFHPPAPSSMPATSQISVHGAPVMQGRPDMSAVNWRPA</sequence>
<feature type="compositionally biased region" description="Basic and acidic residues" evidence="8">
    <location>
        <begin position="268"/>
        <end position="281"/>
    </location>
</feature>
<feature type="compositionally biased region" description="Polar residues" evidence="8">
    <location>
        <begin position="642"/>
        <end position="665"/>
    </location>
</feature>
<dbReference type="GO" id="GO:0006397">
    <property type="term" value="P:mRNA processing"/>
    <property type="evidence" value="ECO:0007669"/>
    <property type="project" value="UniProtKB-KW"/>
</dbReference>
<feature type="domain" description="CID" evidence="10">
    <location>
        <begin position="829"/>
        <end position="970"/>
    </location>
</feature>
<dbReference type="PANTHER" id="PTHR12550">
    <property type="entry name" value="HEPATOMA-DERIVED GROWTH FACTOR-RELATED"/>
    <property type="match status" value="1"/>
</dbReference>
<feature type="compositionally biased region" description="Basic and acidic residues" evidence="8">
    <location>
        <begin position="109"/>
        <end position="120"/>
    </location>
</feature>
<dbReference type="PANTHER" id="PTHR12550:SF70">
    <property type="entry name" value="JIL-1 ANCHORING AND STABILIZING PROTEIN, ISOFORM A"/>
    <property type="match status" value="1"/>
</dbReference>
<evidence type="ECO:0000256" key="4">
    <source>
        <dbReference type="ARBA" id="ARBA00023015"/>
    </source>
</evidence>
<feature type="region of interest" description="Disordered" evidence="8">
    <location>
        <begin position="593"/>
        <end position="679"/>
    </location>
</feature>
<evidence type="ECO:0000259" key="10">
    <source>
        <dbReference type="PROSITE" id="PS51391"/>
    </source>
</evidence>
<dbReference type="Pfam" id="PF00855">
    <property type="entry name" value="PWWP"/>
    <property type="match status" value="1"/>
</dbReference>
<dbReference type="Gene3D" id="1.25.40.90">
    <property type="match status" value="1"/>
</dbReference>
<evidence type="ECO:0000256" key="2">
    <source>
        <dbReference type="ARBA" id="ARBA00022473"/>
    </source>
</evidence>
<dbReference type="CDD" id="cd20147">
    <property type="entry name" value="PWWP_HULK"/>
    <property type="match status" value="1"/>
</dbReference>
<dbReference type="FunFam" id="1.25.40.90:FF:000037">
    <property type="entry name" value="Enhancer of ag-4 2"/>
    <property type="match status" value="1"/>
</dbReference>
<feature type="compositionally biased region" description="Basic and acidic residues" evidence="8">
    <location>
        <begin position="301"/>
        <end position="319"/>
    </location>
</feature>
<dbReference type="InterPro" id="IPR000313">
    <property type="entry name" value="PWWP_dom"/>
</dbReference>
<dbReference type="GO" id="GO:0009908">
    <property type="term" value="P:flower development"/>
    <property type="evidence" value="ECO:0007669"/>
    <property type="project" value="UniProtKB-KW"/>
</dbReference>
<accession>A0A2Z7CIZ9</accession>
<evidence type="ECO:0000313" key="12">
    <source>
        <dbReference type="Proteomes" id="UP000250235"/>
    </source>
</evidence>
<evidence type="ECO:0000256" key="7">
    <source>
        <dbReference type="ARBA" id="ARBA00023242"/>
    </source>
</evidence>
<dbReference type="SUPFAM" id="SSF63748">
    <property type="entry name" value="Tudor/PWWP/MBT"/>
    <property type="match status" value="1"/>
</dbReference>
<organism evidence="11 12">
    <name type="scientific">Dorcoceras hygrometricum</name>
    <dbReference type="NCBI Taxonomy" id="472368"/>
    <lineage>
        <taxon>Eukaryota</taxon>
        <taxon>Viridiplantae</taxon>
        <taxon>Streptophyta</taxon>
        <taxon>Embryophyta</taxon>
        <taxon>Tracheophyta</taxon>
        <taxon>Spermatophyta</taxon>
        <taxon>Magnoliopsida</taxon>
        <taxon>eudicotyledons</taxon>
        <taxon>Gunneridae</taxon>
        <taxon>Pentapetalae</taxon>
        <taxon>asterids</taxon>
        <taxon>lamiids</taxon>
        <taxon>Lamiales</taxon>
        <taxon>Gesneriaceae</taxon>
        <taxon>Didymocarpoideae</taxon>
        <taxon>Trichosporeae</taxon>
        <taxon>Loxocarpinae</taxon>
        <taxon>Dorcoceras</taxon>
    </lineage>
</organism>
<feature type="compositionally biased region" description="Acidic residues" evidence="8">
    <location>
        <begin position="1071"/>
        <end position="1080"/>
    </location>
</feature>
<feature type="compositionally biased region" description="Polar residues" evidence="8">
    <location>
        <begin position="602"/>
        <end position="611"/>
    </location>
</feature>
<evidence type="ECO:0000256" key="6">
    <source>
        <dbReference type="ARBA" id="ARBA00023163"/>
    </source>
</evidence>
<protein>
    <recommendedName>
        <fullName evidence="13">ENHANCER OF AG-4 protein 2</fullName>
    </recommendedName>
</protein>
<dbReference type="EMBL" id="KQ995330">
    <property type="protein sequence ID" value="KZV47030.1"/>
    <property type="molecule type" value="Genomic_DNA"/>
</dbReference>
<evidence type="ECO:0000256" key="1">
    <source>
        <dbReference type="ARBA" id="ARBA00004123"/>
    </source>
</evidence>
<dbReference type="InterPro" id="IPR006569">
    <property type="entry name" value="CID_dom"/>
</dbReference>
<feature type="compositionally biased region" description="Pro residues" evidence="8">
    <location>
        <begin position="1182"/>
        <end position="1192"/>
    </location>
</feature>
<evidence type="ECO:0000313" key="11">
    <source>
        <dbReference type="EMBL" id="KZV47030.1"/>
    </source>
</evidence>
<feature type="compositionally biased region" description="Low complexity" evidence="8">
    <location>
        <begin position="1204"/>
        <end position="1221"/>
    </location>
</feature>
<feature type="compositionally biased region" description="Basic and acidic residues" evidence="8">
    <location>
        <begin position="533"/>
        <end position="545"/>
    </location>
</feature>
<feature type="compositionally biased region" description="Basic and acidic residues" evidence="8">
    <location>
        <begin position="1081"/>
        <end position="1091"/>
    </location>
</feature>
<proteinExistence type="predicted"/>
<keyword evidence="5" id="KW-0287">Flowering</keyword>
<dbReference type="PROSITE" id="PS50812">
    <property type="entry name" value="PWWP"/>
    <property type="match status" value="1"/>
</dbReference>
<feature type="compositionally biased region" description="Basic and acidic residues" evidence="8">
    <location>
        <begin position="667"/>
        <end position="679"/>
    </location>
</feature>
<feature type="compositionally biased region" description="Basic and acidic residues" evidence="8">
    <location>
        <begin position="224"/>
        <end position="237"/>
    </location>
</feature>
<gene>
    <name evidence="11" type="ORF">F511_16417</name>
</gene>
<evidence type="ECO:0008006" key="13">
    <source>
        <dbReference type="Google" id="ProtNLM"/>
    </source>
</evidence>